<dbReference type="SUPFAM" id="SSF51735">
    <property type="entry name" value="NAD(P)-binding Rossmann-fold domains"/>
    <property type="match status" value="1"/>
</dbReference>
<evidence type="ECO:0000256" key="5">
    <source>
        <dbReference type="RuleBase" id="RU003719"/>
    </source>
</evidence>
<proteinExistence type="inferred from homology"/>
<dbReference type="PROSITE" id="PS00671">
    <property type="entry name" value="D_2_HYDROXYACID_DH_3"/>
    <property type="match status" value="1"/>
</dbReference>
<dbReference type="PANTHER" id="PTHR42789:SF1">
    <property type="entry name" value="D-ISOMER SPECIFIC 2-HYDROXYACID DEHYDROGENASE FAMILY PROTEIN (AFU_ORTHOLOGUE AFUA_6G10090)"/>
    <property type="match status" value="1"/>
</dbReference>
<dbReference type="InterPro" id="IPR050857">
    <property type="entry name" value="D-2-hydroxyacid_DH"/>
</dbReference>
<evidence type="ECO:0000313" key="9">
    <source>
        <dbReference type="Proteomes" id="UP000676194"/>
    </source>
</evidence>
<keyword evidence="2" id="KW-0028">Amino-acid biosynthesis</keyword>
<evidence type="ECO:0000256" key="3">
    <source>
        <dbReference type="ARBA" id="ARBA00023002"/>
    </source>
</evidence>
<accession>A0A8E6ETV3</accession>
<keyword evidence="3 5" id="KW-0560">Oxidoreductase</keyword>
<dbReference type="Pfam" id="PF02826">
    <property type="entry name" value="2-Hacid_dh_C"/>
    <property type="match status" value="1"/>
</dbReference>
<dbReference type="InterPro" id="IPR006139">
    <property type="entry name" value="D-isomer_2_OHA_DH_cat_dom"/>
</dbReference>
<dbReference type="Gene3D" id="3.40.50.720">
    <property type="entry name" value="NAD(P)-binding Rossmann-like Domain"/>
    <property type="match status" value="2"/>
</dbReference>
<dbReference type="CDD" id="cd12172">
    <property type="entry name" value="PGDH_like_2"/>
    <property type="match status" value="1"/>
</dbReference>
<dbReference type="GO" id="GO:0051287">
    <property type="term" value="F:NAD binding"/>
    <property type="evidence" value="ECO:0007669"/>
    <property type="project" value="InterPro"/>
</dbReference>
<dbReference type="SUPFAM" id="SSF52283">
    <property type="entry name" value="Formate/glycerate dehydrogenase catalytic domain-like"/>
    <property type="match status" value="1"/>
</dbReference>
<dbReference type="InterPro" id="IPR036291">
    <property type="entry name" value="NAD(P)-bd_dom_sf"/>
</dbReference>
<dbReference type="KEGG" id="tsph:KIH39_02990"/>
<evidence type="ECO:0000256" key="4">
    <source>
        <dbReference type="ARBA" id="ARBA00023027"/>
    </source>
</evidence>
<dbReference type="RefSeq" id="WP_213497789.1">
    <property type="nucleotide sequence ID" value="NZ_CP074694.1"/>
</dbReference>
<evidence type="ECO:0000256" key="1">
    <source>
        <dbReference type="ARBA" id="ARBA00005854"/>
    </source>
</evidence>
<dbReference type="PROSITE" id="PS00065">
    <property type="entry name" value="D_2_HYDROXYACID_DH_1"/>
    <property type="match status" value="1"/>
</dbReference>
<dbReference type="InterPro" id="IPR006140">
    <property type="entry name" value="D-isomer_DH_NAD-bd"/>
</dbReference>
<dbReference type="GO" id="GO:0016616">
    <property type="term" value="F:oxidoreductase activity, acting on the CH-OH group of donors, NAD or NADP as acceptor"/>
    <property type="evidence" value="ECO:0007669"/>
    <property type="project" value="InterPro"/>
</dbReference>
<feature type="domain" description="D-isomer specific 2-hydroxyacid dehydrogenase NAD-binding" evidence="7">
    <location>
        <begin position="113"/>
        <end position="285"/>
    </location>
</feature>
<evidence type="ECO:0000259" key="6">
    <source>
        <dbReference type="Pfam" id="PF00389"/>
    </source>
</evidence>
<dbReference type="AlphaFoldDB" id="A0A8E6ETV3"/>
<protein>
    <submittedName>
        <fullName evidence="8">Phosphoglycerate dehydrogenase</fullName>
    </submittedName>
</protein>
<dbReference type="InterPro" id="IPR029752">
    <property type="entry name" value="D-isomer_DH_CS1"/>
</dbReference>
<gene>
    <name evidence="8" type="ORF">KIH39_02990</name>
</gene>
<keyword evidence="4" id="KW-0520">NAD</keyword>
<feature type="domain" description="D-isomer specific 2-hydroxyacid dehydrogenase catalytic" evidence="6">
    <location>
        <begin position="21"/>
        <end position="315"/>
    </location>
</feature>
<organism evidence="8 9">
    <name type="scientific">Telmatocola sphagniphila</name>
    <dbReference type="NCBI Taxonomy" id="1123043"/>
    <lineage>
        <taxon>Bacteria</taxon>
        <taxon>Pseudomonadati</taxon>
        <taxon>Planctomycetota</taxon>
        <taxon>Planctomycetia</taxon>
        <taxon>Gemmatales</taxon>
        <taxon>Gemmataceae</taxon>
    </lineage>
</organism>
<reference evidence="8" key="1">
    <citation type="submission" date="2021-05" db="EMBL/GenBank/DDBJ databases">
        <title>Complete genome sequence of the cellulolytic planctomycete Telmatocola sphagniphila SP2T and characterization of the first cellulase from planctomycetes.</title>
        <authorList>
            <person name="Rakitin A.L."/>
            <person name="Beletsky A.V."/>
            <person name="Naumoff D.G."/>
            <person name="Kulichevskaya I.S."/>
            <person name="Mardanov A.V."/>
            <person name="Ravin N.V."/>
            <person name="Dedysh S.N."/>
        </authorList>
    </citation>
    <scope>NUCLEOTIDE SEQUENCE</scope>
    <source>
        <strain evidence="8">SP2T</strain>
    </source>
</reference>
<dbReference type="Proteomes" id="UP000676194">
    <property type="component" value="Chromosome"/>
</dbReference>
<evidence type="ECO:0000313" key="8">
    <source>
        <dbReference type="EMBL" id="QVL32899.1"/>
    </source>
</evidence>
<sequence>MQKVLISPAPLATMPGPYRDILTESGFELVFPPRRAQMTEAETIESLQGLKAVVAGSERYTPKVLDALPDLKVIARVGVGYDAVNIPHCTEKGIVVAYAPGANNQAVAEQTLMAVLVLAKSLMTQDAAIRQGLWPRQGYLPVRGATLGIVGLGRIGKAVTVRAKAFRMNVIACDPVVDESFNRAHDVTMLNFEEVLAKSDYLTFHVPSLPSTYKMIRSETLKLMKPTAFLINTSRGPVVNETDLVEALEKKKLAGAALDVFDPEPPPANHPLYKFSNVILTAHTAGVDQQALQDLAYSAAASIVKLSQGEWPAEQIVNGDVRAKFKW</sequence>
<dbReference type="PANTHER" id="PTHR42789">
    <property type="entry name" value="D-ISOMER SPECIFIC 2-HYDROXYACID DEHYDROGENASE FAMILY PROTEIN (AFU_ORTHOLOGUE AFUA_6G10090)"/>
    <property type="match status" value="1"/>
</dbReference>
<keyword evidence="9" id="KW-1185">Reference proteome</keyword>
<evidence type="ECO:0000256" key="2">
    <source>
        <dbReference type="ARBA" id="ARBA00022605"/>
    </source>
</evidence>
<dbReference type="FunFam" id="3.40.50.720:FF:000203">
    <property type="entry name" value="D-3-phosphoglycerate dehydrogenase (SerA)"/>
    <property type="match status" value="1"/>
</dbReference>
<comment type="similarity">
    <text evidence="1 5">Belongs to the D-isomer specific 2-hydroxyacid dehydrogenase family.</text>
</comment>
<dbReference type="InterPro" id="IPR029753">
    <property type="entry name" value="D-isomer_DH_CS"/>
</dbReference>
<name>A0A8E6ETV3_9BACT</name>
<dbReference type="Pfam" id="PF00389">
    <property type="entry name" value="2-Hacid_dh"/>
    <property type="match status" value="1"/>
</dbReference>
<dbReference type="EMBL" id="CP074694">
    <property type="protein sequence ID" value="QVL32899.1"/>
    <property type="molecule type" value="Genomic_DNA"/>
</dbReference>
<evidence type="ECO:0000259" key="7">
    <source>
        <dbReference type="Pfam" id="PF02826"/>
    </source>
</evidence>
<dbReference type="GO" id="GO:0008652">
    <property type="term" value="P:amino acid biosynthetic process"/>
    <property type="evidence" value="ECO:0007669"/>
    <property type="project" value="UniProtKB-KW"/>
</dbReference>